<dbReference type="STRING" id="349095.SAMN05660299_00274"/>
<dbReference type="Proteomes" id="UP000199309">
    <property type="component" value="Unassembled WGS sequence"/>
</dbReference>
<proteinExistence type="predicted"/>
<dbReference type="EMBL" id="FNHQ01000002">
    <property type="protein sequence ID" value="SDM14241.1"/>
    <property type="molecule type" value="Genomic_DNA"/>
</dbReference>
<reference evidence="1 2" key="1">
    <citation type="submission" date="2016-10" db="EMBL/GenBank/DDBJ databases">
        <authorList>
            <person name="de Groot N.N."/>
        </authorList>
    </citation>
    <scope>NUCLEOTIDE SEQUENCE [LARGE SCALE GENOMIC DNA]</scope>
    <source>
        <strain evidence="1 2">DSM 16981</strain>
    </source>
</reference>
<name>A0A1G9QTP2_9FIRM</name>
<keyword evidence="2" id="KW-1185">Reference proteome</keyword>
<protein>
    <submittedName>
        <fullName evidence="1">Uncharacterized protein</fullName>
    </submittedName>
</protein>
<sequence length="97" mass="10717">MDIILIAREVLERYKKIEGEKYDPSEGELVAILKDGVMQIGLDDTNQLKINVVLGRPLNCKDLKILDNGKAVDTAMSTALQKKLLVQGNYSTKGSNL</sequence>
<gene>
    <name evidence="1" type="ORF">SAMN05660299_00274</name>
</gene>
<evidence type="ECO:0000313" key="2">
    <source>
        <dbReference type="Proteomes" id="UP000199309"/>
    </source>
</evidence>
<organism evidence="1 2">
    <name type="scientific">Megasphaera paucivorans</name>
    <dbReference type="NCBI Taxonomy" id="349095"/>
    <lineage>
        <taxon>Bacteria</taxon>
        <taxon>Bacillati</taxon>
        <taxon>Bacillota</taxon>
        <taxon>Negativicutes</taxon>
        <taxon>Veillonellales</taxon>
        <taxon>Veillonellaceae</taxon>
        <taxon>Megasphaera</taxon>
    </lineage>
</organism>
<accession>A0A1G9QTP2</accession>
<evidence type="ECO:0000313" key="1">
    <source>
        <dbReference type="EMBL" id="SDM14241.1"/>
    </source>
</evidence>
<dbReference type="AlphaFoldDB" id="A0A1G9QTP2"/>
<dbReference type="RefSeq" id="WP_091647514.1">
    <property type="nucleotide sequence ID" value="NZ_FNHQ01000002.1"/>
</dbReference>